<dbReference type="EMBL" id="CAUOFW020009736">
    <property type="protein sequence ID" value="CAK9186959.1"/>
    <property type="molecule type" value="Genomic_DNA"/>
</dbReference>
<feature type="domain" description="Rad21/Rec8-like protein N-terminal" evidence="3">
    <location>
        <begin position="1"/>
        <end position="100"/>
    </location>
</feature>
<evidence type="ECO:0000259" key="3">
    <source>
        <dbReference type="Pfam" id="PF04825"/>
    </source>
</evidence>
<protein>
    <recommendedName>
        <fullName evidence="3">Rad21/Rec8-like protein N-terminal domain-containing protein</fullName>
    </recommendedName>
</protein>
<accession>A0ABC8V120</accession>
<dbReference type="InterPro" id="IPR006910">
    <property type="entry name" value="Rad21_Rec8_N"/>
</dbReference>
<dbReference type="Proteomes" id="UP001642360">
    <property type="component" value="Unassembled WGS sequence"/>
</dbReference>
<dbReference type="AlphaFoldDB" id="A0ABC8V120"/>
<organism evidence="4 5">
    <name type="scientific">Ilex paraguariensis</name>
    <name type="common">yerba mate</name>
    <dbReference type="NCBI Taxonomy" id="185542"/>
    <lineage>
        <taxon>Eukaryota</taxon>
        <taxon>Viridiplantae</taxon>
        <taxon>Streptophyta</taxon>
        <taxon>Embryophyta</taxon>
        <taxon>Tracheophyta</taxon>
        <taxon>Spermatophyta</taxon>
        <taxon>Magnoliopsida</taxon>
        <taxon>eudicotyledons</taxon>
        <taxon>Gunneridae</taxon>
        <taxon>Pentapetalae</taxon>
        <taxon>asterids</taxon>
        <taxon>campanulids</taxon>
        <taxon>Aquifoliales</taxon>
        <taxon>Aquifoliaceae</taxon>
        <taxon>Ilex</taxon>
    </lineage>
</organism>
<proteinExistence type="predicted"/>
<keyword evidence="2" id="KW-0539">Nucleus</keyword>
<dbReference type="InterPro" id="IPR039781">
    <property type="entry name" value="Rad21/Rec8-like"/>
</dbReference>
<dbReference type="PANTHER" id="PTHR12585">
    <property type="entry name" value="SCC1 / RAD21 FAMILY MEMBER"/>
    <property type="match status" value="1"/>
</dbReference>
<comment type="caution">
    <text evidence="4">The sequence shown here is derived from an EMBL/GenBank/DDBJ whole genome shotgun (WGS) entry which is preliminary data.</text>
</comment>
<evidence type="ECO:0000256" key="2">
    <source>
        <dbReference type="ARBA" id="ARBA00023242"/>
    </source>
</evidence>
<dbReference type="GO" id="GO:0005634">
    <property type="term" value="C:nucleus"/>
    <property type="evidence" value="ECO:0007669"/>
    <property type="project" value="UniProtKB-SubCell"/>
</dbReference>
<dbReference type="PANTHER" id="PTHR12585:SF73">
    <property type="entry name" value="SISTER CHROMATID COHESION 1 PROTEIN 2"/>
    <property type="match status" value="1"/>
</dbReference>
<dbReference type="Pfam" id="PF04825">
    <property type="entry name" value="Rad21_Rec8_N"/>
    <property type="match status" value="1"/>
</dbReference>
<evidence type="ECO:0000313" key="5">
    <source>
        <dbReference type="Proteomes" id="UP001642360"/>
    </source>
</evidence>
<keyword evidence="5" id="KW-1185">Reference proteome</keyword>
<evidence type="ECO:0000313" key="4">
    <source>
        <dbReference type="EMBL" id="CAK9186959.1"/>
    </source>
</evidence>
<comment type="subcellular location">
    <subcellularLocation>
        <location evidence="1">Nucleus</location>
    </subcellularLocation>
</comment>
<gene>
    <name evidence="4" type="ORF">ILEXP_LOCUS57463</name>
</gene>
<reference evidence="4 5" key="1">
    <citation type="submission" date="2024-02" db="EMBL/GenBank/DDBJ databases">
        <authorList>
            <person name="Vignale AGUSTIN F."/>
            <person name="Sosa J E."/>
            <person name="Modenutti C."/>
        </authorList>
    </citation>
    <scope>NUCLEOTIDE SEQUENCE [LARGE SCALE GENOMIC DNA]</scope>
</reference>
<name>A0ABC8V120_9AQUA</name>
<sequence>MFYSQWLLSKKGPLGTIWVAAHCHKRLKKQQVKETNISSSVEKIMRDEVPIVTYRILAYLLLGVVRVFSMKVEYLFHDCRNVLTKITEFSGSKKAKANMEAMCAPFHSITLPESFELEAFNLEVLEDVSGANVRPHEEILLEGID</sequence>
<evidence type="ECO:0000256" key="1">
    <source>
        <dbReference type="ARBA" id="ARBA00004123"/>
    </source>
</evidence>